<evidence type="ECO:0000313" key="1">
    <source>
        <dbReference type="EMBL" id="GIY41754.1"/>
    </source>
</evidence>
<protein>
    <submittedName>
        <fullName evidence="1">Uncharacterized protein</fullName>
    </submittedName>
</protein>
<name>A0AAV4T965_CAEEX</name>
<dbReference type="Proteomes" id="UP001054945">
    <property type="component" value="Unassembled WGS sequence"/>
</dbReference>
<proteinExistence type="predicted"/>
<reference evidence="1 2" key="1">
    <citation type="submission" date="2021-06" db="EMBL/GenBank/DDBJ databases">
        <title>Caerostris extrusa draft genome.</title>
        <authorList>
            <person name="Kono N."/>
            <person name="Arakawa K."/>
        </authorList>
    </citation>
    <scope>NUCLEOTIDE SEQUENCE [LARGE SCALE GENOMIC DNA]</scope>
</reference>
<keyword evidence="2" id="KW-1185">Reference proteome</keyword>
<organism evidence="1 2">
    <name type="scientific">Caerostris extrusa</name>
    <name type="common">Bark spider</name>
    <name type="synonym">Caerostris bankana</name>
    <dbReference type="NCBI Taxonomy" id="172846"/>
    <lineage>
        <taxon>Eukaryota</taxon>
        <taxon>Metazoa</taxon>
        <taxon>Ecdysozoa</taxon>
        <taxon>Arthropoda</taxon>
        <taxon>Chelicerata</taxon>
        <taxon>Arachnida</taxon>
        <taxon>Araneae</taxon>
        <taxon>Araneomorphae</taxon>
        <taxon>Entelegynae</taxon>
        <taxon>Araneoidea</taxon>
        <taxon>Araneidae</taxon>
        <taxon>Caerostris</taxon>
    </lineage>
</organism>
<accession>A0AAV4T965</accession>
<evidence type="ECO:0000313" key="2">
    <source>
        <dbReference type="Proteomes" id="UP001054945"/>
    </source>
</evidence>
<gene>
    <name evidence="1" type="ORF">CEXT_287961</name>
</gene>
<comment type="caution">
    <text evidence="1">The sequence shown here is derived from an EMBL/GenBank/DDBJ whole genome shotgun (WGS) entry which is preliminary data.</text>
</comment>
<dbReference type="EMBL" id="BPLR01010751">
    <property type="protein sequence ID" value="GIY41754.1"/>
    <property type="molecule type" value="Genomic_DNA"/>
</dbReference>
<dbReference type="AlphaFoldDB" id="A0AAV4T965"/>
<sequence>MLNGVWEGFFRRDFSQFTGMKHVIAALKQLENPLMAENGGAVTLHFGSITSTKLNSSVRYRLTMQSNNGEIYGRAFLGWS</sequence>